<dbReference type="RefSeq" id="WP_039606733.1">
    <property type="nucleotide sequence ID" value="NZ_FMUP01000002.1"/>
</dbReference>
<name>A0A0B3BZV3_9PSED</name>
<dbReference type="CDD" id="cd05804">
    <property type="entry name" value="StaR_like"/>
    <property type="match status" value="1"/>
</dbReference>
<dbReference type="OrthoDB" id="9815900at2"/>
<accession>A0A0B3BZV3</accession>
<dbReference type="PANTHER" id="PTHR16263">
    <property type="entry name" value="TETRATRICOPEPTIDE REPEAT PROTEIN 38"/>
    <property type="match status" value="1"/>
</dbReference>
<keyword evidence="6" id="KW-1185">Reference proteome</keyword>
<evidence type="ECO:0000256" key="1">
    <source>
        <dbReference type="ARBA" id="ARBA00005857"/>
    </source>
</evidence>
<dbReference type="InterPro" id="IPR011990">
    <property type="entry name" value="TPR-like_helical_dom_sf"/>
</dbReference>
<keyword evidence="5" id="KW-0413">Isomerase</keyword>
<organism evidence="5 6">
    <name type="scientific">Pseudomonas flexibilis</name>
    <dbReference type="NCBI Taxonomy" id="706570"/>
    <lineage>
        <taxon>Bacteria</taxon>
        <taxon>Pseudomonadati</taxon>
        <taxon>Pseudomonadota</taxon>
        <taxon>Gammaproteobacteria</taxon>
        <taxon>Pseudomonadales</taxon>
        <taxon>Pseudomonadaceae</taxon>
        <taxon>Pseudomonas</taxon>
    </lineage>
</organism>
<evidence type="ECO:0000256" key="2">
    <source>
        <dbReference type="ARBA" id="ARBA00019992"/>
    </source>
</evidence>
<dbReference type="Gene3D" id="1.25.40.10">
    <property type="entry name" value="Tetratricopeptide repeat domain"/>
    <property type="match status" value="1"/>
</dbReference>
<evidence type="ECO:0000256" key="3">
    <source>
        <dbReference type="ARBA" id="ARBA00022737"/>
    </source>
</evidence>
<dbReference type="EMBL" id="JTAK01000004">
    <property type="protein sequence ID" value="KHO64882.1"/>
    <property type="molecule type" value="Genomic_DNA"/>
</dbReference>
<evidence type="ECO:0000313" key="6">
    <source>
        <dbReference type="Proteomes" id="UP000030980"/>
    </source>
</evidence>
<sequence>MTMRDQLGLAMSGADTNSLACYQSALAHFQCYVGDPLAELDDALAQRPELLMAHVLKAWLNLLGTEAQGLAVAAEAHRAASALPGNARERAHLVALGELLAGRWHAAGRVLEDLTIAWPQDILALQAGHLIDFYTGQQRLLRDRIARALPEWQAEMPGYHALLGMHAFGLEENADYTGAERAGRRAVELQPRDGWGQHAVAHVLEMQNRTDEGIAWMRERVTYWAGDSFFQVHNWWHLALYHLDREEINEVLALFDGPIFGGRSPLALDLVDASALLWRLQLLGVELGARWQPLADLWEAHADAGNYAFNDAHALMAFLGAGRDPAIERLFAAQRRALAGDGDNRQFTAEVGQPLCQAIQAFASGEYAECVRLLRPLRLIAPRFDGSHAQRDLLDLTLLEAARRSGQEALARALVNERLQLRPDSLQTRRLALRLAPARAA</sequence>
<dbReference type="PANTHER" id="PTHR16263:SF4">
    <property type="entry name" value="TETRATRICOPEPTIDE REPEAT PROTEIN 38"/>
    <property type="match status" value="1"/>
</dbReference>
<proteinExistence type="inferred from homology"/>
<comment type="caution">
    <text evidence="5">The sequence shown here is derived from an EMBL/GenBank/DDBJ whole genome shotgun (WGS) entry which is preliminary data.</text>
</comment>
<gene>
    <name evidence="5" type="ORF">PT85_11950</name>
</gene>
<dbReference type="GO" id="GO:0016853">
    <property type="term" value="F:isomerase activity"/>
    <property type="evidence" value="ECO:0007669"/>
    <property type="project" value="UniProtKB-KW"/>
</dbReference>
<evidence type="ECO:0000313" key="5">
    <source>
        <dbReference type="EMBL" id="KHO64882.1"/>
    </source>
</evidence>
<dbReference type="STRING" id="706570.PT85_11950"/>
<comment type="similarity">
    <text evidence="1">Belongs to the TTC38 family.</text>
</comment>
<dbReference type="InterPro" id="IPR033891">
    <property type="entry name" value="TTC38"/>
</dbReference>
<dbReference type="AlphaFoldDB" id="A0A0B3BZV3"/>
<dbReference type="Proteomes" id="UP000030980">
    <property type="component" value="Unassembled WGS sequence"/>
</dbReference>
<protein>
    <recommendedName>
        <fullName evidence="2">Tetratricopeptide repeat protein 38</fullName>
    </recommendedName>
</protein>
<keyword evidence="3" id="KW-0677">Repeat</keyword>
<reference evidence="5 6" key="1">
    <citation type="submission" date="2014-11" db="EMBL/GenBank/DDBJ databases">
        <title>Genome sequence of Pseudomonas tuomuerensis JCM 14085.</title>
        <authorList>
            <person name="Shin S.-K."/>
            <person name="Yi H."/>
        </authorList>
    </citation>
    <scope>NUCLEOTIDE SEQUENCE [LARGE SCALE GENOMIC DNA]</scope>
    <source>
        <strain evidence="5 6">JCM 14085</strain>
    </source>
</reference>
<evidence type="ECO:0000256" key="4">
    <source>
        <dbReference type="ARBA" id="ARBA00022803"/>
    </source>
</evidence>
<keyword evidence="4" id="KW-0802">TPR repeat</keyword>
<dbReference type="SUPFAM" id="SSF48452">
    <property type="entry name" value="TPR-like"/>
    <property type="match status" value="1"/>
</dbReference>